<gene>
    <name evidence="1" type="ORF">AB675_2910</name>
</gene>
<dbReference type="AlphaFoldDB" id="A0A0N1HJ93"/>
<name>A0A0N1HJ93_9EURO</name>
<organism evidence="1 2">
    <name type="scientific">Cyphellophora attinorum</name>
    <dbReference type="NCBI Taxonomy" id="1664694"/>
    <lineage>
        <taxon>Eukaryota</taxon>
        <taxon>Fungi</taxon>
        <taxon>Dikarya</taxon>
        <taxon>Ascomycota</taxon>
        <taxon>Pezizomycotina</taxon>
        <taxon>Eurotiomycetes</taxon>
        <taxon>Chaetothyriomycetidae</taxon>
        <taxon>Chaetothyriales</taxon>
        <taxon>Cyphellophoraceae</taxon>
        <taxon>Cyphellophora</taxon>
    </lineage>
</organism>
<protein>
    <submittedName>
        <fullName evidence="1">Uncharacterized protein</fullName>
    </submittedName>
</protein>
<reference evidence="1 2" key="1">
    <citation type="submission" date="2015-06" db="EMBL/GenBank/DDBJ databases">
        <title>Draft genome of the ant-associated black yeast Phialophora attae CBS 131958.</title>
        <authorList>
            <person name="Moreno L.F."/>
            <person name="Stielow B.J."/>
            <person name="de Hoog S."/>
            <person name="Vicente V.A."/>
            <person name="Weiss V.A."/>
            <person name="de Vries M."/>
            <person name="Cruz L.M."/>
            <person name="Souza E.M."/>
        </authorList>
    </citation>
    <scope>NUCLEOTIDE SEQUENCE [LARGE SCALE GENOMIC DNA]</scope>
    <source>
        <strain evidence="1 2">CBS 131958</strain>
    </source>
</reference>
<comment type="caution">
    <text evidence="1">The sequence shown here is derived from an EMBL/GenBank/DDBJ whole genome shotgun (WGS) entry which is preliminary data.</text>
</comment>
<keyword evidence="2" id="KW-1185">Reference proteome</keyword>
<dbReference type="RefSeq" id="XP_017996406.1">
    <property type="nucleotide sequence ID" value="XM_018142920.1"/>
</dbReference>
<accession>A0A0N1HJ93</accession>
<evidence type="ECO:0000313" key="2">
    <source>
        <dbReference type="Proteomes" id="UP000038010"/>
    </source>
</evidence>
<sequence>MGSLDLVPPEIRIIIYERCMEDLACTVVLYIQPSCSLHHPDDPYVIQEEIRLSTIFHPKNEKLEHPQSRKNPSSQNAFYSSLLCINQKLRREFIDHVARDLNLDVVGVGADGFCCGNCSHIEAASDLVHEPWKSRVKTITLRIDGSPLTLRKPLSCGFPALRKVILPTDSLYLGKMGICLDGVSAAIPDIDEEGLKERVSARAAKELRDWLQRYDAPMNNHSSPEWETLIKVGTTSYLFFNSQGCFCTAGEYARVSVRKCVDGHLETKWTLNEAPRADRWRGGDTKLDAYYVEI</sequence>
<dbReference type="GeneID" id="28734800"/>
<proteinExistence type="predicted"/>
<evidence type="ECO:0000313" key="1">
    <source>
        <dbReference type="EMBL" id="KPI36443.1"/>
    </source>
</evidence>
<dbReference type="Proteomes" id="UP000038010">
    <property type="component" value="Unassembled WGS sequence"/>
</dbReference>
<dbReference type="EMBL" id="LFJN01000031">
    <property type="protein sequence ID" value="KPI36443.1"/>
    <property type="molecule type" value="Genomic_DNA"/>
</dbReference>
<dbReference type="VEuPathDB" id="FungiDB:AB675_2910"/>